<dbReference type="Pfam" id="PF13843">
    <property type="entry name" value="DDE_Tnp_1_7"/>
    <property type="match status" value="1"/>
</dbReference>
<reference evidence="3" key="1">
    <citation type="submission" date="2020-07" db="EMBL/GenBank/DDBJ databases">
        <title>The High-quality genome of the commercially important snow crab, Chionoecetes opilio.</title>
        <authorList>
            <person name="Jeong J.-H."/>
            <person name="Ryu S."/>
        </authorList>
    </citation>
    <scope>NUCLEOTIDE SEQUENCE</scope>
    <source>
        <strain evidence="3">MADBK_172401_WGS</strain>
        <tissue evidence="3">Digestive gland</tissue>
    </source>
</reference>
<evidence type="ECO:0000313" key="3">
    <source>
        <dbReference type="EMBL" id="KAG0722089.1"/>
    </source>
</evidence>
<feature type="compositionally biased region" description="Pro residues" evidence="1">
    <location>
        <begin position="146"/>
        <end position="161"/>
    </location>
</feature>
<protein>
    <submittedName>
        <fullName evidence="3">PiggyBac transposable element-derived protein 4</fullName>
    </submittedName>
</protein>
<evidence type="ECO:0000259" key="2">
    <source>
        <dbReference type="Pfam" id="PF13843"/>
    </source>
</evidence>
<dbReference type="EMBL" id="JACEEZ010010022">
    <property type="protein sequence ID" value="KAG0722089.1"/>
    <property type="molecule type" value="Genomic_DNA"/>
</dbReference>
<proteinExistence type="predicted"/>
<evidence type="ECO:0000313" key="4">
    <source>
        <dbReference type="Proteomes" id="UP000770661"/>
    </source>
</evidence>
<sequence length="568" mass="64708">MSRPRKRTLTDSELVEEVFRENPSDFDSDDSFDDSCDDQDYVQSSEPSSSGEESEVPSPRKMVYDVYRKASTPMRRLHLQGDDEEDVNEPQTSSVPTWLTSPVTMQRKSLPGKPPQNKRTKVSGAGPLITQGSAPSSPFPADADMPSPPHLDTPTPLPTTPQPGTSAGAATGKWKGKAASSQRRASCGRGRRRGGNIPAHHDVPDPESTNTGGETDLVWEWEDGSSFSPTIHPFLDEAIAAVNVPELTPESIYADYLYHFFPVALIETIVGLTNSYNHFRMVAKVQTTYTRRYHWKDIDVNKFYSFICVVLLMGVVKKFNARKYWSTDPPVATPIFGQIMSKNRFYDIMGNLHFFDNLDPAMRESNDVMRRIRLVFDHLRGKFSSSFNPNQKLVIDESLVLWRGNLSFRQYIPSKRPRFGFKLFVMCDCQTGYIQDMLLYTGQQTEISEDRKYGVSGEVVKALIGRYLGRGHILYIDNWYTSPLLADYLFKRDTGVCGTVKRGRKHMPTFPRVKKGECTYFTTNNIIAMSWMDKRDVNRLSSVHRTHHADFKIIRLQREEVHRQNLKQ</sequence>
<dbReference type="InterPro" id="IPR029526">
    <property type="entry name" value="PGBD"/>
</dbReference>
<feature type="domain" description="PiggyBac transposable element-derived protein" evidence="2">
    <location>
        <begin position="255"/>
        <end position="552"/>
    </location>
</feature>
<feature type="compositionally biased region" description="Acidic residues" evidence="1">
    <location>
        <begin position="24"/>
        <end position="40"/>
    </location>
</feature>
<name>A0A8J5CUG2_CHIOP</name>
<evidence type="ECO:0000256" key="1">
    <source>
        <dbReference type="SAM" id="MobiDB-lite"/>
    </source>
</evidence>
<dbReference type="PANTHER" id="PTHR46599">
    <property type="entry name" value="PIGGYBAC TRANSPOSABLE ELEMENT-DERIVED PROTEIN 4"/>
    <property type="match status" value="1"/>
</dbReference>
<feature type="region of interest" description="Disordered" evidence="1">
    <location>
        <begin position="1"/>
        <end position="211"/>
    </location>
</feature>
<comment type="caution">
    <text evidence="3">The sequence shown here is derived from an EMBL/GenBank/DDBJ whole genome shotgun (WGS) entry which is preliminary data.</text>
</comment>
<accession>A0A8J5CUG2</accession>
<organism evidence="3 4">
    <name type="scientific">Chionoecetes opilio</name>
    <name type="common">Atlantic snow crab</name>
    <name type="synonym">Cancer opilio</name>
    <dbReference type="NCBI Taxonomy" id="41210"/>
    <lineage>
        <taxon>Eukaryota</taxon>
        <taxon>Metazoa</taxon>
        <taxon>Ecdysozoa</taxon>
        <taxon>Arthropoda</taxon>
        <taxon>Crustacea</taxon>
        <taxon>Multicrustacea</taxon>
        <taxon>Malacostraca</taxon>
        <taxon>Eumalacostraca</taxon>
        <taxon>Eucarida</taxon>
        <taxon>Decapoda</taxon>
        <taxon>Pleocyemata</taxon>
        <taxon>Brachyura</taxon>
        <taxon>Eubrachyura</taxon>
        <taxon>Majoidea</taxon>
        <taxon>Majidae</taxon>
        <taxon>Chionoecetes</taxon>
    </lineage>
</organism>
<feature type="compositionally biased region" description="Low complexity" evidence="1">
    <location>
        <begin position="162"/>
        <end position="188"/>
    </location>
</feature>
<gene>
    <name evidence="3" type="primary">PGBD4_7</name>
    <name evidence="3" type="ORF">GWK47_045122</name>
</gene>
<dbReference type="OrthoDB" id="6381864at2759"/>
<feature type="compositionally biased region" description="Polar residues" evidence="1">
    <location>
        <begin position="89"/>
        <end position="107"/>
    </location>
</feature>
<dbReference type="Proteomes" id="UP000770661">
    <property type="component" value="Unassembled WGS sequence"/>
</dbReference>
<dbReference type="PANTHER" id="PTHR46599:SF3">
    <property type="entry name" value="PIGGYBAC TRANSPOSABLE ELEMENT-DERIVED PROTEIN 4"/>
    <property type="match status" value="1"/>
</dbReference>
<keyword evidence="4" id="KW-1185">Reference proteome</keyword>
<feature type="compositionally biased region" description="Low complexity" evidence="1">
    <location>
        <begin position="41"/>
        <end position="59"/>
    </location>
</feature>
<dbReference type="AlphaFoldDB" id="A0A8J5CUG2"/>